<dbReference type="AlphaFoldDB" id="A0A1F6CIT9"/>
<dbReference type="EMBL" id="MFKW01000083">
    <property type="protein sequence ID" value="OGG48871.1"/>
    <property type="molecule type" value="Genomic_DNA"/>
</dbReference>
<gene>
    <name evidence="2" type="ORF">A2704_01400</name>
</gene>
<reference evidence="2 3" key="1">
    <citation type="journal article" date="2016" name="Nat. Commun.">
        <title>Thousands of microbial genomes shed light on interconnected biogeochemical processes in an aquifer system.</title>
        <authorList>
            <person name="Anantharaman K."/>
            <person name="Brown C.T."/>
            <person name="Hug L.A."/>
            <person name="Sharon I."/>
            <person name="Castelle C.J."/>
            <person name="Probst A.J."/>
            <person name="Thomas B.C."/>
            <person name="Singh A."/>
            <person name="Wilkins M.J."/>
            <person name="Karaoz U."/>
            <person name="Brodie E.L."/>
            <person name="Williams K.H."/>
            <person name="Hubbard S.S."/>
            <person name="Banfield J.F."/>
        </authorList>
    </citation>
    <scope>NUCLEOTIDE SEQUENCE [LARGE SCALE GENOMIC DNA]</scope>
</reference>
<comment type="caution">
    <text evidence="2">The sequence shown here is derived from an EMBL/GenBank/DDBJ whole genome shotgun (WGS) entry which is preliminary data.</text>
</comment>
<protein>
    <submittedName>
        <fullName evidence="2">Uncharacterized protein</fullName>
    </submittedName>
</protein>
<dbReference type="Gene3D" id="2.60.40.10">
    <property type="entry name" value="Immunoglobulins"/>
    <property type="match status" value="1"/>
</dbReference>
<dbReference type="InterPro" id="IPR013783">
    <property type="entry name" value="Ig-like_fold"/>
</dbReference>
<evidence type="ECO:0000256" key="1">
    <source>
        <dbReference type="SAM" id="SignalP"/>
    </source>
</evidence>
<organism evidence="2 3">
    <name type="scientific">Candidatus Kaiserbacteria bacterium RIFCSPHIGHO2_01_FULL_54_36b</name>
    <dbReference type="NCBI Taxonomy" id="1798483"/>
    <lineage>
        <taxon>Bacteria</taxon>
        <taxon>Candidatus Kaiseribacteriota</taxon>
    </lineage>
</organism>
<feature type="signal peptide" evidence="1">
    <location>
        <begin position="1"/>
        <end position="22"/>
    </location>
</feature>
<dbReference type="Proteomes" id="UP000176445">
    <property type="component" value="Unassembled WGS sequence"/>
</dbReference>
<proteinExistence type="predicted"/>
<accession>A0A1F6CIT9</accession>
<feature type="chain" id="PRO_5009523445" evidence="1">
    <location>
        <begin position="23"/>
        <end position="239"/>
    </location>
</feature>
<keyword evidence="1" id="KW-0732">Signal</keyword>
<evidence type="ECO:0000313" key="2">
    <source>
        <dbReference type="EMBL" id="OGG48871.1"/>
    </source>
</evidence>
<evidence type="ECO:0000313" key="3">
    <source>
        <dbReference type="Proteomes" id="UP000176445"/>
    </source>
</evidence>
<sequence>MKTAITYFLTFIILTPAVTAGASITASLIEGQTPSEAIETLAISVTDLFARVDTLEVKQQQNASTTIDLEARLQTQIDQNVQGNIELDKKNKELSNKLIEVSNRPPQIIETVKETVVQIPTPPTIAPEPETIPDTTAPKVNLAPWGKRWANDPYFSNGLYGKAGISEWELIRDNESGVATVQYFIDDISIDGPRAMSTGNFGVMIDTTLQTNGQHILRLEVTDKAGNKASSSLQITINN</sequence>
<name>A0A1F6CIT9_9BACT</name>